<dbReference type="EMBL" id="WKLC01002405">
    <property type="protein sequence ID" value="MSE19123.1"/>
    <property type="molecule type" value="Genomic_DNA"/>
</dbReference>
<protein>
    <submittedName>
        <fullName evidence="1">Uncharacterized protein</fullName>
    </submittedName>
</protein>
<evidence type="ECO:0000313" key="1">
    <source>
        <dbReference type="EMBL" id="MSE19123.1"/>
    </source>
</evidence>
<evidence type="ECO:0000313" key="2">
    <source>
        <dbReference type="Proteomes" id="UP000461948"/>
    </source>
</evidence>
<organism evidence="1 2">
    <name type="scientific">Enterobacter agglomerans</name>
    <name type="common">Erwinia herbicola</name>
    <name type="synonym">Pantoea agglomerans</name>
    <dbReference type="NCBI Taxonomy" id="549"/>
    <lineage>
        <taxon>Bacteria</taxon>
        <taxon>Pseudomonadati</taxon>
        <taxon>Pseudomonadota</taxon>
        <taxon>Gammaproteobacteria</taxon>
        <taxon>Enterobacterales</taxon>
        <taxon>Erwiniaceae</taxon>
        <taxon>Pantoea</taxon>
        <taxon>Pantoea agglomerans group</taxon>
    </lineage>
</organism>
<sequence>MLIYLITLRQITLNFPYSRPITQVSIFCRPYKGINMASISNLGVGSGLPLSTMLDSLTTA</sequence>
<feature type="non-terminal residue" evidence="1">
    <location>
        <position position="60"/>
    </location>
</feature>
<gene>
    <name evidence="1" type="ORF">GKC49_29670</name>
</gene>
<proteinExistence type="predicted"/>
<name>A0A7X2MTJ3_ENTAG</name>
<comment type="caution">
    <text evidence="1">The sequence shown here is derived from an EMBL/GenBank/DDBJ whole genome shotgun (WGS) entry which is preliminary data.</text>
</comment>
<dbReference type="Proteomes" id="UP000461948">
    <property type="component" value="Unassembled WGS sequence"/>
</dbReference>
<reference evidence="1 2" key="1">
    <citation type="submission" date="2019-11" db="EMBL/GenBank/DDBJ databases">
        <title>Draft Genome Sequence of Plant Growth-Promoting Rhizosphere-Associated Bacteria.</title>
        <authorList>
            <person name="Vasilyev I.Y."/>
            <person name="Radchenko V."/>
            <person name="Ilnitskaya E.V."/>
        </authorList>
    </citation>
    <scope>NUCLEOTIDE SEQUENCE [LARGE SCALE GENOMIC DNA]</scope>
    <source>
        <strain evidence="1 2">VRA_MhP_f</strain>
    </source>
</reference>
<dbReference type="AlphaFoldDB" id="A0A7X2MTJ3"/>
<accession>A0A7X2MTJ3</accession>